<dbReference type="EnsemblMetazoa" id="XM_003425218">
    <property type="protein sequence ID" value="XP_003425266"/>
    <property type="gene ID" value="LOC100679559"/>
</dbReference>
<keyword evidence="2" id="KW-1133">Transmembrane helix</keyword>
<dbReference type="KEGG" id="nvi:100679559"/>
<accession>A0A7M7IUW9</accession>
<evidence type="ECO:0000256" key="1">
    <source>
        <dbReference type="SAM" id="MobiDB-lite"/>
    </source>
</evidence>
<feature type="region of interest" description="Disordered" evidence="1">
    <location>
        <begin position="25"/>
        <end position="96"/>
    </location>
</feature>
<feature type="transmembrane region" description="Helical" evidence="2">
    <location>
        <begin position="269"/>
        <end position="291"/>
    </location>
</feature>
<dbReference type="EnsemblMetazoa" id="XM_008219856">
    <property type="protein sequence ID" value="XP_008218078"/>
    <property type="gene ID" value="LOC100679559"/>
</dbReference>
<dbReference type="AlphaFoldDB" id="A0A7M7IUW9"/>
<sequence>MAGALSESAPRPVSVVRVEAEPAAAAVENDLPVQLETEPGPVSPEGSNSSDAVGNVQQQPVRSYASTEAQTEQLSPSLLGCSGAQHQPSHAELLSEELRDARRRERRMRRQHRRAIQRANGAAAAAAAAAAVNGACAAGLPPTYPGLMGPAAGALSTCAGAATTLQPSSALVNAAANAAGVPLVGPGPTVGGFLHPPPPHLGLRGLSLGLPFPVPASVSAFGRDAVPKQCCGLGSPPVRWSILGVGVVGLVCAGAGALLGALRATGRDHIAVALLMIGIGVVLVTVSAVAWRVTSRENCAGFFGLASISGRIPPARPMHPYAAMIYPEFQFRTPPPSYQASMQEYRLRLLLLDRLQPTSSPPPTYRSNAGSCVAGAPSALHHQPLNGSLAAAAAAVAAVHHHQSANAVTTSRESRPPSYCGHRAAVAAGAGPLGNAGQTQQSCSLLVPSKKDANLVRIVQTESEPVILSGDQTPPVAAVEVLAHL</sequence>
<dbReference type="Proteomes" id="UP000002358">
    <property type="component" value="Chromosome 5"/>
</dbReference>
<organism evidence="3 4">
    <name type="scientific">Nasonia vitripennis</name>
    <name type="common">Parasitic wasp</name>
    <dbReference type="NCBI Taxonomy" id="7425"/>
    <lineage>
        <taxon>Eukaryota</taxon>
        <taxon>Metazoa</taxon>
        <taxon>Ecdysozoa</taxon>
        <taxon>Arthropoda</taxon>
        <taxon>Hexapoda</taxon>
        <taxon>Insecta</taxon>
        <taxon>Pterygota</taxon>
        <taxon>Neoptera</taxon>
        <taxon>Endopterygota</taxon>
        <taxon>Hymenoptera</taxon>
        <taxon>Apocrita</taxon>
        <taxon>Proctotrupomorpha</taxon>
        <taxon>Chalcidoidea</taxon>
        <taxon>Pteromalidae</taxon>
        <taxon>Pteromalinae</taxon>
        <taxon>Nasonia</taxon>
    </lineage>
</organism>
<keyword evidence="2" id="KW-0812">Transmembrane</keyword>
<evidence type="ECO:0000256" key="2">
    <source>
        <dbReference type="SAM" id="Phobius"/>
    </source>
</evidence>
<dbReference type="InParanoid" id="A0A7M7IUW9"/>
<dbReference type="OrthoDB" id="10070859at2759"/>
<keyword evidence="4" id="KW-1185">Reference proteome</keyword>
<feature type="compositionally biased region" description="Polar residues" evidence="1">
    <location>
        <begin position="45"/>
        <end position="76"/>
    </location>
</feature>
<dbReference type="EnsemblMetazoa" id="XM_016986875">
    <property type="protein sequence ID" value="XP_016842364"/>
    <property type="gene ID" value="LOC100679559"/>
</dbReference>
<gene>
    <name evidence="3" type="primary">100679559</name>
</gene>
<dbReference type="OMA" id="WRLTNQD"/>
<keyword evidence="2" id="KW-0472">Membrane</keyword>
<evidence type="ECO:0000313" key="4">
    <source>
        <dbReference type="Proteomes" id="UP000002358"/>
    </source>
</evidence>
<name>A0A7M7IUW9_NASVI</name>
<protein>
    <submittedName>
        <fullName evidence="3">Uncharacterized protein</fullName>
    </submittedName>
</protein>
<proteinExistence type="predicted"/>
<evidence type="ECO:0000313" key="3">
    <source>
        <dbReference type="EnsemblMetazoa" id="XP_016842364"/>
    </source>
</evidence>
<feature type="transmembrane region" description="Helical" evidence="2">
    <location>
        <begin position="240"/>
        <end position="262"/>
    </location>
</feature>
<reference evidence="3" key="1">
    <citation type="submission" date="2021-01" db="UniProtKB">
        <authorList>
            <consortium name="EnsemblMetazoa"/>
        </authorList>
    </citation>
    <scope>IDENTIFICATION</scope>
</reference>